<reference evidence="2 3" key="1">
    <citation type="submission" date="2015-04" db="EMBL/GenBank/DDBJ databases">
        <title>Taxonomic description and genome sequence of Bacillus campisalis sp. nov., a novel member of the genus Bacillus isolated from solar saltern.</title>
        <authorList>
            <person name="Mathan Kumar R."/>
            <person name="Kaur G."/>
            <person name="Kumar A."/>
            <person name="Singh N.K."/>
            <person name="Kaur N."/>
            <person name="Kumar N."/>
            <person name="Mayilraj S."/>
        </authorList>
    </citation>
    <scope>NUCLEOTIDE SEQUENCE [LARGE SCALE GENOMIC DNA]</scope>
    <source>
        <strain evidence="2 3">SA2-6</strain>
    </source>
</reference>
<sequence>MIITALFSLFQQALKMSKNLPIPLIITVLAVDIIEIKSWLTFLSGPNKKKRMNTLEKDEL</sequence>
<dbReference type="PATRIC" id="fig|1408103.3.peg.1681"/>
<comment type="caution">
    <text evidence="2">The sequence shown here is derived from an EMBL/GenBank/DDBJ whole genome shotgun (WGS) entry which is preliminary data.</text>
</comment>
<evidence type="ECO:0000256" key="1">
    <source>
        <dbReference type="SAM" id="Phobius"/>
    </source>
</evidence>
<keyword evidence="3" id="KW-1185">Reference proteome</keyword>
<dbReference type="EMBL" id="LAYY01000006">
    <property type="protein sequence ID" value="KKK38806.1"/>
    <property type="molecule type" value="Genomic_DNA"/>
</dbReference>
<organism evidence="2 3">
    <name type="scientific">Mesobacillus campisalis</name>
    <dbReference type="NCBI Taxonomy" id="1408103"/>
    <lineage>
        <taxon>Bacteria</taxon>
        <taxon>Bacillati</taxon>
        <taxon>Bacillota</taxon>
        <taxon>Bacilli</taxon>
        <taxon>Bacillales</taxon>
        <taxon>Bacillaceae</taxon>
        <taxon>Mesobacillus</taxon>
    </lineage>
</organism>
<evidence type="ECO:0000313" key="2">
    <source>
        <dbReference type="EMBL" id="KKK38806.1"/>
    </source>
</evidence>
<keyword evidence="1" id="KW-1133">Transmembrane helix</keyword>
<dbReference type="AlphaFoldDB" id="A0A0M2SYM0"/>
<gene>
    <name evidence="2" type="ORF">WQ57_07465</name>
</gene>
<dbReference type="Proteomes" id="UP000034166">
    <property type="component" value="Unassembled WGS sequence"/>
</dbReference>
<proteinExistence type="predicted"/>
<protein>
    <submittedName>
        <fullName evidence="2">Uncharacterized protein</fullName>
    </submittedName>
</protein>
<name>A0A0M2SYM0_9BACI</name>
<evidence type="ECO:0000313" key="3">
    <source>
        <dbReference type="Proteomes" id="UP000034166"/>
    </source>
</evidence>
<feature type="transmembrane region" description="Helical" evidence="1">
    <location>
        <begin position="20"/>
        <end position="43"/>
    </location>
</feature>
<keyword evidence="1" id="KW-0472">Membrane</keyword>
<accession>A0A0M2SYM0</accession>
<keyword evidence="1" id="KW-0812">Transmembrane</keyword>